<sequence>MTTRVPEIAMLRKRIGSAKVVFHSNAWNEVYSEVLGVVATPASELVRRVALPCLRKAGPCVWLAVVWSDGRTVAKVSDAYNKIDDKADLVFALENAGVPESFTPWSVVLTAESDHTLIKGKNFKSMILKPANGYGGEGIIIVNSVVEAMTHIRASEALAAELPFACEAAPQRFVLQEFIHSITVDNQPFHLRTYAARVDGKSYVYIANHEVRVAKPENFITNGLAGADRRLLSQLFDPSLGDRLAAFVASICLTLVPDCNDTREFIEKVDDHANEDDEEKLALVNNEDCFAVAGIDIILDSEDNMLKLLEFNVNPACPKKIEVSELFWNHLCRFASALLSLTLHQYHPDFRLASELLHAS</sequence>
<dbReference type="AlphaFoldDB" id="A0A7S3JRB9"/>
<evidence type="ECO:0000313" key="1">
    <source>
        <dbReference type="EMBL" id="CAE0362403.1"/>
    </source>
</evidence>
<dbReference type="InterPro" id="IPR026838">
    <property type="entry name" value="YheC/D"/>
</dbReference>
<name>A0A7S3JRB9_9STRA</name>
<reference evidence="1" key="1">
    <citation type="submission" date="2021-01" db="EMBL/GenBank/DDBJ databases">
        <authorList>
            <person name="Corre E."/>
            <person name="Pelletier E."/>
            <person name="Niang G."/>
            <person name="Scheremetjew M."/>
            <person name="Finn R."/>
            <person name="Kale V."/>
            <person name="Holt S."/>
            <person name="Cochrane G."/>
            <person name="Meng A."/>
            <person name="Brown T."/>
            <person name="Cohen L."/>
        </authorList>
    </citation>
    <scope>NUCLEOTIDE SEQUENCE</scope>
    <source>
        <strain evidence="1">CCMP1510</strain>
    </source>
</reference>
<dbReference type="Gene3D" id="3.30.470.20">
    <property type="entry name" value="ATP-grasp fold, B domain"/>
    <property type="match status" value="1"/>
</dbReference>
<gene>
    <name evidence="1" type="ORF">ALAG00032_LOCUS3144</name>
</gene>
<organism evidence="1">
    <name type="scientific">Aureoumbra lagunensis</name>
    <dbReference type="NCBI Taxonomy" id="44058"/>
    <lineage>
        <taxon>Eukaryota</taxon>
        <taxon>Sar</taxon>
        <taxon>Stramenopiles</taxon>
        <taxon>Ochrophyta</taxon>
        <taxon>Pelagophyceae</taxon>
        <taxon>Pelagomonadales</taxon>
        <taxon>Aureoumbra</taxon>
    </lineage>
</organism>
<proteinExistence type="predicted"/>
<accession>A0A7S3JRB9</accession>
<dbReference type="EMBL" id="HBIJ01004460">
    <property type="protein sequence ID" value="CAE0362403.1"/>
    <property type="molecule type" value="Transcribed_RNA"/>
</dbReference>
<dbReference type="Pfam" id="PF14398">
    <property type="entry name" value="ATPgrasp_YheCD"/>
    <property type="match status" value="1"/>
</dbReference>
<evidence type="ECO:0008006" key="2">
    <source>
        <dbReference type="Google" id="ProtNLM"/>
    </source>
</evidence>
<dbReference type="SUPFAM" id="SSF56059">
    <property type="entry name" value="Glutathione synthetase ATP-binding domain-like"/>
    <property type="match status" value="1"/>
</dbReference>
<protein>
    <recommendedName>
        <fullName evidence="2">ATP-grasp domain-containing protein</fullName>
    </recommendedName>
</protein>